<dbReference type="InterPro" id="IPR052520">
    <property type="entry name" value="ATL_DNA_repair"/>
</dbReference>
<dbReference type="Gene3D" id="1.10.10.10">
    <property type="entry name" value="Winged helix-like DNA-binding domain superfamily/Winged helix DNA-binding domain"/>
    <property type="match status" value="1"/>
</dbReference>
<dbReference type="RefSeq" id="WP_184334202.1">
    <property type="nucleotide sequence ID" value="NZ_JACHHZ010000004.1"/>
</dbReference>
<evidence type="ECO:0000313" key="4">
    <source>
        <dbReference type="EMBL" id="MBB6094802.1"/>
    </source>
</evidence>
<dbReference type="CDD" id="cd06445">
    <property type="entry name" value="ATase"/>
    <property type="match status" value="1"/>
</dbReference>
<evidence type="ECO:0000256" key="2">
    <source>
        <dbReference type="SAM" id="MobiDB-lite"/>
    </source>
</evidence>
<accession>A0A841HRZ8</accession>
<feature type="domain" description="Methylated-DNA-[protein]-cysteine S-methyltransferase DNA binding" evidence="3">
    <location>
        <begin position="43"/>
        <end position="121"/>
    </location>
</feature>
<dbReference type="Proteomes" id="UP000588068">
    <property type="component" value="Unassembled WGS sequence"/>
</dbReference>
<keyword evidence="5" id="KW-1185">Reference proteome</keyword>
<organism evidence="4 5">
    <name type="scientific">Povalibacter uvarum</name>
    <dbReference type="NCBI Taxonomy" id="732238"/>
    <lineage>
        <taxon>Bacteria</taxon>
        <taxon>Pseudomonadati</taxon>
        <taxon>Pseudomonadota</taxon>
        <taxon>Gammaproteobacteria</taxon>
        <taxon>Steroidobacterales</taxon>
        <taxon>Steroidobacteraceae</taxon>
        <taxon>Povalibacter</taxon>
    </lineage>
</organism>
<dbReference type="GO" id="GO:0032259">
    <property type="term" value="P:methylation"/>
    <property type="evidence" value="ECO:0007669"/>
    <property type="project" value="UniProtKB-KW"/>
</dbReference>
<sequence>MARGKQGRRQAKTSSKKAKAKSSSTSAAKQSAAVTSANDIPGRILAAVRRIPRGKVCSYGDVADVAGLPRRARLVGTVLRQTPASRDLPWFRVINAGGRISFPAGSDAYKRQRSKLEAEGVVFIGGRVDLKKYGWPSREAELDELLWKMD</sequence>
<dbReference type="EMBL" id="JACHHZ010000004">
    <property type="protein sequence ID" value="MBB6094802.1"/>
    <property type="molecule type" value="Genomic_DNA"/>
</dbReference>
<comment type="caution">
    <text evidence="4">The sequence shown here is derived from an EMBL/GenBank/DDBJ whole genome shotgun (WGS) entry which is preliminary data.</text>
</comment>
<proteinExistence type="predicted"/>
<evidence type="ECO:0000256" key="1">
    <source>
        <dbReference type="ARBA" id="ARBA00022763"/>
    </source>
</evidence>
<dbReference type="SUPFAM" id="SSF46767">
    <property type="entry name" value="Methylated DNA-protein cysteine methyltransferase, C-terminal domain"/>
    <property type="match status" value="1"/>
</dbReference>
<evidence type="ECO:0000313" key="5">
    <source>
        <dbReference type="Proteomes" id="UP000588068"/>
    </source>
</evidence>
<dbReference type="InterPro" id="IPR014048">
    <property type="entry name" value="MethylDNA_cys_MeTrfase_DNA-bd"/>
</dbReference>
<feature type="compositionally biased region" description="Basic residues" evidence="2">
    <location>
        <begin position="1"/>
        <end position="20"/>
    </location>
</feature>
<dbReference type="GO" id="GO:0008168">
    <property type="term" value="F:methyltransferase activity"/>
    <property type="evidence" value="ECO:0007669"/>
    <property type="project" value="UniProtKB-KW"/>
</dbReference>
<dbReference type="InterPro" id="IPR036217">
    <property type="entry name" value="MethylDNA_cys_MeTrfase_DNAb"/>
</dbReference>
<feature type="region of interest" description="Disordered" evidence="2">
    <location>
        <begin position="1"/>
        <end position="35"/>
    </location>
</feature>
<protein>
    <submittedName>
        <fullName evidence="4">Methylated-DNA-protein-cysteine methyltransferase-like protein</fullName>
    </submittedName>
</protein>
<keyword evidence="4" id="KW-0808">Transferase</keyword>
<gene>
    <name evidence="4" type="ORF">HNQ60_003689</name>
</gene>
<dbReference type="AlphaFoldDB" id="A0A841HRZ8"/>
<keyword evidence="1" id="KW-0227">DNA damage</keyword>
<dbReference type="Pfam" id="PF01035">
    <property type="entry name" value="DNA_binding_1"/>
    <property type="match status" value="1"/>
</dbReference>
<dbReference type="GO" id="GO:0006281">
    <property type="term" value="P:DNA repair"/>
    <property type="evidence" value="ECO:0007669"/>
    <property type="project" value="InterPro"/>
</dbReference>
<keyword evidence="4" id="KW-0489">Methyltransferase</keyword>
<reference evidence="4 5" key="1">
    <citation type="submission" date="2020-08" db="EMBL/GenBank/DDBJ databases">
        <title>Genomic Encyclopedia of Type Strains, Phase IV (KMG-IV): sequencing the most valuable type-strain genomes for metagenomic binning, comparative biology and taxonomic classification.</title>
        <authorList>
            <person name="Goeker M."/>
        </authorList>
    </citation>
    <scope>NUCLEOTIDE SEQUENCE [LARGE SCALE GENOMIC DNA]</scope>
    <source>
        <strain evidence="4 5">DSM 26723</strain>
    </source>
</reference>
<dbReference type="InterPro" id="IPR036388">
    <property type="entry name" value="WH-like_DNA-bd_sf"/>
</dbReference>
<dbReference type="PANTHER" id="PTHR42942">
    <property type="entry name" value="6-O-METHYLGUANINE DNA METHYLTRANSFERASE"/>
    <property type="match status" value="1"/>
</dbReference>
<dbReference type="PANTHER" id="PTHR42942:SF1">
    <property type="entry name" value="ALKYLTRANSFERASE-LIKE PROTEIN 1"/>
    <property type="match status" value="1"/>
</dbReference>
<evidence type="ECO:0000259" key="3">
    <source>
        <dbReference type="Pfam" id="PF01035"/>
    </source>
</evidence>
<name>A0A841HRZ8_9GAMM</name>
<feature type="compositionally biased region" description="Low complexity" evidence="2">
    <location>
        <begin position="21"/>
        <end position="35"/>
    </location>
</feature>